<sequence length="172" mass="19319">MTGRARARARGRARGQETLPLVGSTASQQPGYIQPRPQQPPAEEELFGRGRQRGTAGGTAKSQELQISAGFQELSLAERGGRRRDFHDLGVNTRQNLDHVKESKTGSSGIIVRLSTNHFRLTSRPQWALYQYHIDYNPLMEARRLRSALLFQHEDLIGKCHAFDGTILFLPK</sequence>
<gene>
    <name evidence="3" type="ORF">CR201_G0045347</name>
</gene>
<accession>A0A2J8S8R7</accession>
<dbReference type="InterPro" id="IPR031320">
    <property type="entry name" value="GAGE"/>
</dbReference>
<evidence type="ECO:0000313" key="3">
    <source>
        <dbReference type="EMBL" id="PNJ17168.1"/>
    </source>
</evidence>
<comment type="caution">
    <text evidence="3">The sequence shown here is derived from an EMBL/GenBank/DDBJ whole genome shotgun (WGS) entry which is preliminary data.</text>
</comment>
<dbReference type="Pfam" id="PF05831">
    <property type="entry name" value="GAGE"/>
    <property type="match status" value="1"/>
</dbReference>
<dbReference type="InterPro" id="IPR036085">
    <property type="entry name" value="PAZ_dom_sf"/>
</dbReference>
<dbReference type="SUPFAM" id="SSF101690">
    <property type="entry name" value="PAZ domain"/>
    <property type="match status" value="1"/>
</dbReference>
<organism evidence="3">
    <name type="scientific">Pongo abelii</name>
    <name type="common">Sumatran orangutan</name>
    <name type="synonym">Pongo pygmaeus abelii</name>
    <dbReference type="NCBI Taxonomy" id="9601"/>
    <lineage>
        <taxon>Eukaryota</taxon>
        <taxon>Metazoa</taxon>
        <taxon>Chordata</taxon>
        <taxon>Craniata</taxon>
        <taxon>Vertebrata</taxon>
        <taxon>Euteleostomi</taxon>
        <taxon>Mammalia</taxon>
        <taxon>Eutheria</taxon>
        <taxon>Euarchontoglires</taxon>
        <taxon>Primates</taxon>
        <taxon>Haplorrhini</taxon>
        <taxon>Catarrhini</taxon>
        <taxon>Hominidae</taxon>
        <taxon>Pongo</taxon>
    </lineage>
</organism>
<evidence type="ECO:0000256" key="1">
    <source>
        <dbReference type="SAM" id="MobiDB-lite"/>
    </source>
</evidence>
<dbReference type="EMBL" id="NDHI03003599">
    <property type="protein sequence ID" value="PNJ17168.1"/>
    <property type="molecule type" value="Genomic_DNA"/>
</dbReference>
<dbReference type="AlphaFoldDB" id="A0A2J8S8R7"/>
<name>A0A2J8S8R7_PONAB</name>
<proteinExistence type="predicted"/>
<evidence type="ECO:0000259" key="2">
    <source>
        <dbReference type="SMART" id="SM01379"/>
    </source>
</evidence>
<feature type="compositionally biased region" description="Basic residues" evidence="1">
    <location>
        <begin position="1"/>
        <end position="13"/>
    </location>
</feature>
<feature type="domain" description="GAGE" evidence="2">
    <location>
        <begin position="1"/>
        <end position="112"/>
    </location>
</feature>
<reference evidence="3" key="1">
    <citation type="submission" date="2017-12" db="EMBL/GenBank/DDBJ databases">
        <title>High-resolution comparative analysis of great ape genomes.</title>
        <authorList>
            <person name="Pollen A."/>
            <person name="Hastie A."/>
            <person name="Hormozdiari F."/>
            <person name="Dougherty M."/>
            <person name="Liu R."/>
            <person name="Chaisson M."/>
            <person name="Hoppe E."/>
            <person name="Hill C."/>
            <person name="Pang A."/>
            <person name="Hillier L."/>
            <person name="Baker C."/>
            <person name="Armstrong J."/>
            <person name="Shendure J."/>
            <person name="Paten B."/>
            <person name="Wilson R."/>
            <person name="Chao H."/>
            <person name="Schneider V."/>
            <person name="Ventura M."/>
            <person name="Kronenberg Z."/>
            <person name="Murali S."/>
            <person name="Gordon D."/>
            <person name="Cantsilieris S."/>
            <person name="Munson K."/>
            <person name="Nelson B."/>
            <person name="Raja A."/>
            <person name="Underwood J."/>
            <person name="Diekhans M."/>
            <person name="Fiddes I."/>
            <person name="Haussler D."/>
            <person name="Eichler E."/>
        </authorList>
    </citation>
    <scope>NUCLEOTIDE SEQUENCE [LARGE SCALE GENOMIC DNA]</scope>
    <source>
        <strain evidence="3">Susie</strain>
    </source>
</reference>
<feature type="non-terminal residue" evidence="3">
    <location>
        <position position="172"/>
    </location>
</feature>
<dbReference type="SMART" id="SM01379">
    <property type="entry name" value="GAGE"/>
    <property type="match status" value="1"/>
</dbReference>
<dbReference type="Pfam" id="PF23278">
    <property type="entry name" value="Piwi_N"/>
    <property type="match status" value="1"/>
</dbReference>
<feature type="region of interest" description="Disordered" evidence="1">
    <location>
        <begin position="1"/>
        <end position="43"/>
    </location>
</feature>
<protein>
    <submittedName>
        <fullName evidence="3">PIWIL1 isoform 4</fullName>
    </submittedName>
</protein>